<reference evidence="6" key="1">
    <citation type="submission" date="2022-01" db="EMBL/GenBank/DDBJ databases">
        <authorList>
            <person name="King R."/>
        </authorList>
    </citation>
    <scope>NUCLEOTIDE SEQUENCE</scope>
</reference>
<evidence type="ECO:0000256" key="3">
    <source>
        <dbReference type="ARBA" id="ARBA00022833"/>
    </source>
</evidence>
<dbReference type="AlphaFoldDB" id="A0A9N9SFL9"/>
<dbReference type="GO" id="GO:0031624">
    <property type="term" value="F:ubiquitin conjugating enzyme binding"/>
    <property type="evidence" value="ECO:0007669"/>
    <property type="project" value="TreeGrafter"/>
</dbReference>
<dbReference type="GO" id="GO:0005737">
    <property type="term" value="C:cytoplasm"/>
    <property type="evidence" value="ECO:0007669"/>
    <property type="project" value="TreeGrafter"/>
</dbReference>
<dbReference type="InterPro" id="IPR013010">
    <property type="entry name" value="Znf_SIAH"/>
</dbReference>
<evidence type="ECO:0000256" key="4">
    <source>
        <dbReference type="PROSITE-ProRule" id="PRU00455"/>
    </source>
</evidence>
<dbReference type="PROSITE" id="PS51081">
    <property type="entry name" value="ZF_SIAH"/>
    <property type="match status" value="1"/>
</dbReference>
<keyword evidence="1" id="KW-0479">Metal-binding</keyword>
<proteinExistence type="predicted"/>
<keyword evidence="2 4" id="KW-0863">Zinc-finger</keyword>
<name>A0A9N9SFL9_PHACE</name>
<evidence type="ECO:0000313" key="6">
    <source>
        <dbReference type="EMBL" id="CAG9821278.1"/>
    </source>
</evidence>
<reference evidence="6" key="2">
    <citation type="submission" date="2022-10" db="EMBL/GenBank/DDBJ databases">
        <authorList>
            <consortium name="ENA_rothamsted_submissions"/>
            <consortium name="culmorum"/>
            <person name="King R."/>
        </authorList>
    </citation>
    <scope>NUCLEOTIDE SEQUENCE</scope>
</reference>
<dbReference type="EMBL" id="OU896710">
    <property type="protein sequence ID" value="CAG9821278.1"/>
    <property type="molecule type" value="Genomic_DNA"/>
</dbReference>
<dbReference type="GO" id="GO:0008270">
    <property type="term" value="F:zinc ion binding"/>
    <property type="evidence" value="ECO:0007669"/>
    <property type="project" value="UniProtKB-KW"/>
</dbReference>
<dbReference type="PANTHER" id="PTHR45877">
    <property type="entry name" value="E3 UBIQUITIN-PROTEIN LIGASE SIAH2"/>
    <property type="match status" value="1"/>
</dbReference>
<dbReference type="GO" id="GO:0061630">
    <property type="term" value="F:ubiquitin protein ligase activity"/>
    <property type="evidence" value="ECO:0007669"/>
    <property type="project" value="TreeGrafter"/>
</dbReference>
<dbReference type="Proteomes" id="UP001153737">
    <property type="component" value="Chromosome 4"/>
</dbReference>
<evidence type="ECO:0000313" key="7">
    <source>
        <dbReference type="Proteomes" id="UP001153737"/>
    </source>
</evidence>
<keyword evidence="3" id="KW-0862">Zinc</keyword>
<sequence length="535" mass="61891">MAFLIPDKILDTLICDICNKYLSVQPVKVYPNRRIKCGRCVRNKKQGDGVISLFGLIADECLFKCINRFDGCREILLYSQVKDHERTCISKLYMCPICPEPNELPSLLLEQHFHKKHEQYVLKYPVFFPNLNALSESSEVFLYSLEDSLFFVYFIYSHSEDNMRFNISFLGNCEQAGSVIQQFWISDNEAVEISTEKRPCTCFEMENDWFCVKLSNMGNNKSIVVKFDLKITDPQFWRIPCGAIQSNEHSNEIATLGPSLDVGLSMDTSMGLSFKPMVGPFKPRKIYLTTNLYRVHDISPSPSATAIIDLGRLIFLQCINCLEICYVVHDTFYICDAGEQHSLCYFCFQFLNHCKFIREVNYIQKKIVPDIMSDIKFACKWGCGRMFSVQSVHRRYGVPTQFIDHLSHEETCKFQKCHSCPLPTCQFQGTLLDFKDHFSSGKHNAVLFFPLHYYYGTLIRDIILFVNNHFILIGVNRCANVMQIVINNINSGDDNNIKIIALIFDNEKHFLKDFVNKVNFRHSNNSYYLKIIVLG</sequence>
<dbReference type="SUPFAM" id="SSF49599">
    <property type="entry name" value="TRAF domain-like"/>
    <property type="match status" value="1"/>
</dbReference>
<evidence type="ECO:0000256" key="1">
    <source>
        <dbReference type="ARBA" id="ARBA00022723"/>
    </source>
</evidence>
<dbReference type="OrthoDB" id="6780401at2759"/>
<dbReference type="InterPro" id="IPR004162">
    <property type="entry name" value="SINA-like_animal"/>
</dbReference>
<dbReference type="Gene3D" id="3.30.40.10">
    <property type="entry name" value="Zinc/RING finger domain, C3HC4 (zinc finger)"/>
    <property type="match status" value="2"/>
</dbReference>
<organism evidence="6 7">
    <name type="scientific">Phaedon cochleariae</name>
    <name type="common">Mustard beetle</name>
    <dbReference type="NCBI Taxonomy" id="80249"/>
    <lineage>
        <taxon>Eukaryota</taxon>
        <taxon>Metazoa</taxon>
        <taxon>Ecdysozoa</taxon>
        <taxon>Arthropoda</taxon>
        <taxon>Hexapoda</taxon>
        <taxon>Insecta</taxon>
        <taxon>Pterygota</taxon>
        <taxon>Neoptera</taxon>
        <taxon>Endopterygota</taxon>
        <taxon>Coleoptera</taxon>
        <taxon>Polyphaga</taxon>
        <taxon>Cucujiformia</taxon>
        <taxon>Chrysomeloidea</taxon>
        <taxon>Chrysomelidae</taxon>
        <taxon>Chrysomelinae</taxon>
        <taxon>Chrysomelini</taxon>
        <taxon>Phaedon</taxon>
    </lineage>
</organism>
<dbReference type="GO" id="GO:0043161">
    <property type="term" value="P:proteasome-mediated ubiquitin-dependent protein catabolic process"/>
    <property type="evidence" value="ECO:0007669"/>
    <property type="project" value="TreeGrafter"/>
</dbReference>
<gene>
    <name evidence="6" type="ORF">PHAECO_LOCUS8367</name>
</gene>
<feature type="domain" description="SIAH-type" evidence="5">
    <location>
        <begin position="60"/>
        <end position="118"/>
    </location>
</feature>
<accession>A0A9N9SFL9</accession>
<evidence type="ECO:0000259" key="5">
    <source>
        <dbReference type="PROSITE" id="PS51081"/>
    </source>
</evidence>
<keyword evidence="7" id="KW-1185">Reference proteome</keyword>
<dbReference type="PANTHER" id="PTHR45877:SF2">
    <property type="entry name" value="E3 UBIQUITIN-PROTEIN LIGASE SINA-RELATED"/>
    <property type="match status" value="1"/>
</dbReference>
<dbReference type="InterPro" id="IPR013083">
    <property type="entry name" value="Znf_RING/FYVE/PHD"/>
</dbReference>
<protein>
    <recommendedName>
        <fullName evidence="5">SIAH-type domain-containing protein</fullName>
    </recommendedName>
</protein>
<evidence type="ECO:0000256" key="2">
    <source>
        <dbReference type="ARBA" id="ARBA00022771"/>
    </source>
</evidence>